<dbReference type="AlphaFoldDB" id="A0A837B134"/>
<dbReference type="Proteomes" id="UP000027170">
    <property type="component" value="Unassembled WGS sequence"/>
</dbReference>
<accession>A0A837B134</accession>
<protein>
    <submittedName>
        <fullName evidence="1">Uncharacterized protein</fullName>
    </submittedName>
</protein>
<dbReference type="EMBL" id="JFZV01000002">
    <property type="protein sequence ID" value="KDN15566.1"/>
    <property type="molecule type" value="Genomic_DNA"/>
</dbReference>
<comment type="caution">
    <text evidence="1">The sequence shown here is derived from an EMBL/GenBank/DDBJ whole genome shotgun (WGS) entry which is preliminary data.</text>
</comment>
<keyword evidence="2" id="KW-1185">Reference proteome</keyword>
<evidence type="ECO:0000313" key="1">
    <source>
        <dbReference type="EMBL" id="KDN15566.1"/>
    </source>
</evidence>
<name>A0A837B134_9NEIS</name>
<reference evidence="1 2" key="1">
    <citation type="submission" date="2014-03" db="EMBL/GenBank/DDBJ databases">
        <title>The genomes of two eusocial bee gut symbionts.</title>
        <authorList>
            <person name="Kwong W.K."/>
            <person name="Engel P."/>
            <person name="Koch H."/>
            <person name="Moran N.A."/>
        </authorList>
    </citation>
    <scope>NUCLEOTIDE SEQUENCE [LARGE SCALE GENOMIC DNA]</scope>
    <source>
        <strain evidence="2">wkB29</strain>
    </source>
</reference>
<sequence>MPEYARLNAIELAQVCFTAPEKPVYDNLTEKQPVYTNWLFRIEMDN</sequence>
<proteinExistence type="predicted"/>
<evidence type="ECO:0000313" key="2">
    <source>
        <dbReference type="Proteomes" id="UP000027170"/>
    </source>
</evidence>
<gene>
    <name evidence="1" type="ORF">SALWKB29_0670</name>
</gene>
<organism evidence="1 2">
    <name type="scientific">Snodgrassella communis</name>
    <dbReference type="NCBI Taxonomy" id="2946699"/>
    <lineage>
        <taxon>Bacteria</taxon>
        <taxon>Pseudomonadati</taxon>
        <taxon>Pseudomonadota</taxon>
        <taxon>Betaproteobacteria</taxon>
        <taxon>Neisseriales</taxon>
        <taxon>Neisseriaceae</taxon>
        <taxon>Snodgrassella</taxon>
    </lineage>
</organism>